<keyword evidence="1" id="KW-0812">Transmembrane</keyword>
<name>A0A0K1QWD9_PSEFL</name>
<gene>
    <name evidence="2" type="ORF">B723_28215</name>
</gene>
<dbReference type="EMBL" id="CP010945">
    <property type="protein sequence ID" value="AKV10076.1"/>
    <property type="molecule type" value="Genomic_DNA"/>
</dbReference>
<sequence>MKKLYKLFRTTANIAGAIICLVRNYCADNPWVISGLKKLMVVSSIIITILSAMLWHISAAWQEDVAQIQNLDQTKVIAITTTAAMLNTKAAMLGVIAALMNALYFWIGTLSSSSE</sequence>
<protein>
    <submittedName>
        <fullName evidence="2">Uncharacterized protein</fullName>
    </submittedName>
</protein>
<dbReference type="Proteomes" id="UP000017175">
    <property type="component" value="Chromosome"/>
</dbReference>
<dbReference type="OrthoDB" id="6890303at2"/>
<organism evidence="2 3">
    <name type="scientific">Pseudomonas fluorescens NCIMB 11764</name>
    <dbReference type="NCBI Taxonomy" id="1221522"/>
    <lineage>
        <taxon>Bacteria</taxon>
        <taxon>Pseudomonadati</taxon>
        <taxon>Pseudomonadota</taxon>
        <taxon>Gammaproteobacteria</taxon>
        <taxon>Pseudomonadales</taxon>
        <taxon>Pseudomonadaceae</taxon>
        <taxon>Pseudomonas</taxon>
    </lineage>
</organism>
<keyword evidence="1" id="KW-1133">Transmembrane helix</keyword>
<proteinExistence type="predicted"/>
<dbReference type="AlphaFoldDB" id="A0A0K1QWD9"/>
<accession>A0A0K1QWD9</accession>
<reference evidence="2 3" key="1">
    <citation type="journal article" date="2012" name="J. Bacteriol.">
        <title>Draft genome sequence of the cyanide-utilizing bacterium Pseudomonas fluorescens strain NCIMB 11764.</title>
        <authorList>
            <person name="Vilo C.A."/>
            <person name="Benedik M.J."/>
            <person name="Kunz D.A."/>
            <person name="Dong Q."/>
        </authorList>
    </citation>
    <scope>NUCLEOTIDE SEQUENCE [LARGE SCALE GENOMIC DNA]</scope>
    <source>
        <strain evidence="2 3">NCIMB 11764</strain>
    </source>
</reference>
<keyword evidence="1" id="KW-0472">Membrane</keyword>
<evidence type="ECO:0000313" key="3">
    <source>
        <dbReference type="Proteomes" id="UP000017175"/>
    </source>
</evidence>
<evidence type="ECO:0000256" key="1">
    <source>
        <dbReference type="SAM" id="Phobius"/>
    </source>
</evidence>
<dbReference type="RefSeq" id="WP_017337406.1">
    <property type="nucleotide sequence ID" value="NZ_CP010945.1"/>
</dbReference>
<feature type="transmembrane region" description="Helical" evidence="1">
    <location>
        <begin position="90"/>
        <end position="107"/>
    </location>
</feature>
<feature type="transmembrane region" description="Helical" evidence="1">
    <location>
        <begin position="39"/>
        <end position="57"/>
    </location>
</feature>
<evidence type="ECO:0000313" key="2">
    <source>
        <dbReference type="EMBL" id="AKV10076.1"/>
    </source>
</evidence>